<gene>
    <name evidence="5" type="ORF">FAB82_23425</name>
</gene>
<comment type="caution">
    <text evidence="5">The sequence shown here is derived from an EMBL/GenBank/DDBJ whole genome shotgun (WGS) entry which is preliminary data.</text>
</comment>
<keyword evidence="2" id="KW-0378">Hydrolase</keyword>
<dbReference type="OrthoDB" id="3332247at2"/>
<sequence length="367" mass="38959">MARRRHERGPGPRRRRRATAPRHRRRGGLVKRLLTVGALLVPLVAAGCVAGPAPAPAPAEQDREGVGHQTADELIRVTEPHVLSGGTLLEGPVFDDEGRLFLVDVMAPPGEPKVLRVDVGEETVEAIYTDEASVFTSAQISPADGRLYLTDGLGGSVQSMLLDGTDPRTLFSGDIDGTAMLPDDLAFDPEGNLYISDIRGVEGPGWETLGRVVRVSAEGDATVLASDLASPNGISFDEDYAGLWVAQYYANRIDYFALDETRTEVTAAYPGMYVDGGKARVDSTAVDADGNVYQGFHLKPEIHVYSPKGDLLAVIAVPEDAPDLDTATNIAIEPGTTDGVITVSGPDGGYLYTFEALAEGTRQSNGG</sequence>
<dbReference type="Pfam" id="PF08450">
    <property type="entry name" value="SGL"/>
    <property type="match status" value="1"/>
</dbReference>
<evidence type="ECO:0000256" key="1">
    <source>
        <dbReference type="ARBA" id="ARBA00008853"/>
    </source>
</evidence>
<evidence type="ECO:0000313" key="5">
    <source>
        <dbReference type="EMBL" id="THV35218.1"/>
    </source>
</evidence>
<feature type="domain" description="SMP-30/Gluconolactonase/LRE-like region" evidence="4">
    <location>
        <begin position="90"/>
        <end position="321"/>
    </location>
</feature>
<accession>A0A4S8PUU7</accession>
<dbReference type="Proteomes" id="UP000308760">
    <property type="component" value="Unassembled WGS sequence"/>
</dbReference>
<reference evidence="6" key="1">
    <citation type="submission" date="2019-04" db="EMBL/GenBank/DDBJ databases">
        <title>Nocardioides xinjiangensis sp. nov.</title>
        <authorList>
            <person name="Liu S."/>
        </authorList>
    </citation>
    <scope>NUCLEOTIDE SEQUENCE [LARGE SCALE GENOMIC DNA]</scope>
    <source>
        <strain evidence="6">18</strain>
    </source>
</reference>
<dbReference type="SUPFAM" id="SSF63829">
    <property type="entry name" value="Calcium-dependent phosphotriesterase"/>
    <property type="match status" value="1"/>
</dbReference>
<dbReference type="InterPro" id="IPR051262">
    <property type="entry name" value="SMP-30/CGR1_Lactonase"/>
</dbReference>
<feature type="region of interest" description="Disordered" evidence="3">
    <location>
        <begin position="1"/>
        <end position="27"/>
    </location>
</feature>
<evidence type="ECO:0000313" key="6">
    <source>
        <dbReference type="Proteomes" id="UP000308760"/>
    </source>
</evidence>
<dbReference type="EMBL" id="STGY01000076">
    <property type="protein sequence ID" value="THV35218.1"/>
    <property type="molecule type" value="Genomic_DNA"/>
</dbReference>
<keyword evidence="6" id="KW-1185">Reference proteome</keyword>
<dbReference type="PANTHER" id="PTHR47572:SF4">
    <property type="entry name" value="LACTONASE DRP35"/>
    <property type="match status" value="1"/>
</dbReference>
<evidence type="ECO:0000256" key="2">
    <source>
        <dbReference type="ARBA" id="ARBA00022801"/>
    </source>
</evidence>
<reference evidence="5 6" key="2">
    <citation type="submission" date="2019-05" db="EMBL/GenBank/DDBJ databases">
        <title>Glycomyces buryatensis sp. nov.</title>
        <authorList>
            <person name="Nikitina E."/>
        </authorList>
    </citation>
    <scope>NUCLEOTIDE SEQUENCE [LARGE SCALE GENOMIC DNA]</scope>
    <source>
        <strain evidence="5 6">18</strain>
    </source>
</reference>
<dbReference type="PANTHER" id="PTHR47572">
    <property type="entry name" value="LIPOPROTEIN-RELATED"/>
    <property type="match status" value="1"/>
</dbReference>
<dbReference type="Gene3D" id="2.120.10.30">
    <property type="entry name" value="TolB, C-terminal domain"/>
    <property type="match status" value="1"/>
</dbReference>
<comment type="similarity">
    <text evidence="1">Belongs to the SMP-30/CGR1 family.</text>
</comment>
<evidence type="ECO:0000259" key="4">
    <source>
        <dbReference type="Pfam" id="PF08450"/>
    </source>
</evidence>
<dbReference type="InterPro" id="IPR013658">
    <property type="entry name" value="SGL"/>
</dbReference>
<evidence type="ECO:0000256" key="3">
    <source>
        <dbReference type="SAM" id="MobiDB-lite"/>
    </source>
</evidence>
<dbReference type="GO" id="GO:0016787">
    <property type="term" value="F:hydrolase activity"/>
    <property type="evidence" value="ECO:0007669"/>
    <property type="project" value="UniProtKB-KW"/>
</dbReference>
<dbReference type="InterPro" id="IPR011042">
    <property type="entry name" value="6-blade_b-propeller_TolB-like"/>
</dbReference>
<protein>
    <submittedName>
        <fullName evidence="5">SMP-30/gluconolactonase/LRE family protein</fullName>
    </submittedName>
</protein>
<organism evidence="5 6">
    <name type="scientific">Glycomyces buryatensis</name>
    <dbReference type="NCBI Taxonomy" id="2570927"/>
    <lineage>
        <taxon>Bacteria</taxon>
        <taxon>Bacillati</taxon>
        <taxon>Actinomycetota</taxon>
        <taxon>Actinomycetes</taxon>
        <taxon>Glycomycetales</taxon>
        <taxon>Glycomycetaceae</taxon>
        <taxon>Glycomyces</taxon>
    </lineage>
</organism>
<name>A0A4S8PUU7_9ACTN</name>
<proteinExistence type="inferred from homology"/>
<dbReference type="AlphaFoldDB" id="A0A4S8PUU7"/>